<dbReference type="GO" id="GO:0008270">
    <property type="term" value="F:zinc ion binding"/>
    <property type="evidence" value="ECO:0007669"/>
    <property type="project" value="UniProtKB-KW"/>
</dbReference>
<keyword evidence="2" id="KW-0863">Zinc-finger</keyword>
<organism evidence="4">
    <name type="scientific">Aegilops tauschii</name>
    <name type="common">Tausch's goatgrass</name>
    <name type="synonym">Aegilops squarrosa</name>
    <dbReference type="NCBI Taxonomy" id="37682"/>
    <lineage>
        <taxon>Eukaryota</taxon>
        <taxon>Viridiplantae</taxon>
        <taxon>Streptophyta</taxon>
        <taxon>Embryophyta</taxon>
        <taxon>Tracheophyta</taxon>
        <taxon>Spermatophyta</taxon>
        <taxon>Magnoliopsida</taxon>
        <taxon>Liliopsida</taxon>
        <taxon>Poales</taxon>
        <taxon>Poaceae</taxon>
        <taxon>BOP clade</taxon>
        <taxon>Pooideae</taxon>
        <taxon>Triticodae</taxon>
        <taxon>Triticeae</taxon>
        <taxon>Triticinae</taxon>
        <taxon>Aegilops</taxon>
    </lineage>
</organism>
<evidence type="ECO:0000256" key="1">
    <source>
        <dbReference type="ARBA" id="ARBA00022723"/>
    </source>
</evidence>
<reference evidence="4" key="1">
    <citation type="submission" date="2015-06" db="UniProtKB">
        <authorList>
            <consortium name="EnsemblPlants"/>
        </authorList>
    </citation>
    <scope>IDENTIFICATION</scope>
</reference>
<sequence length="209" mass="21842">MRRDAAVAPAAVVTSPQIAAGGTEMGNAEAVAIEVGLGAAPASAAIDIDLEAGGASHGVACRICHLSPEGGDGPGSEVIRLACCCKEELGHAHRQCAEAWFRIKGDRGQKHYWPGSEKIHGGMAWAKNGNYRGYGREGKHLLAAAAGLQLLASLLTDCFHASLVFPCKYILPTFCCKPGKLTGSIKFKSLGGVPSEKFRSLVLLLAFDV</sequence>
<dbReference type="InterPro" id="IPR013083">
    <property type="entry name" value="Znf_RING/FYVE/PHD"/>
</dbReference>
<name>N1QS42_AEGTA</name>
<keyword evidence="1" id="KW-0479">Metal-binding</keyword>
<evidence type="ECO:0000256" key="2">
    <source>
        <dbReference type="ARBA" id="ARBA00022771"/>
    </source>
</evidence>
<dbReference type="SMART" id="SM00744">
    <property type="entry name" value="RINGv"/>
    <property type="match status" value="1"/>
</dbReference>
<evidence type="ECO:0000313" key="4">
    <source>
        <dbReference type="EnsemblPlants" id="EMT03711"/>
    </source>
</evidence>
<dbReference type="InterPro" id="IPR011016">
    <property type="entry name" value="Znf_RING-CH"/>
</dbReference>
<proteinExistence type="predicted"/>
<dbReference type="EnsemblPlants" id="EMT03711">
    <property type="protein sequence ID" value="EMT03711"/>
    <property type="gene ID" value="F775_22686"/>
</dbReference>
<protein>
    <submittedName>
        <fullName evidence="4">Uncharacterized protein</fullName>
    </submittedName>
</protein>
<dbReference type="Pfam" id="PF12906">
    <property type="entry name" value="RINGv"/>
    <property type="match status" value="1"/>
</dbReference>
<dbReference type="PANTHER" id="PTHR46214:SF8">
    <property type="entry name" value="RING_FYVE_PHD ZINC FINGER SUPERFAMILY PROTEIN"/>
    <property type="match status" value="1"/>
</dbReference>
<accession>N1QS42</accession>
<evidence type="ECO:0000256" key="3">
    <source>
        <dbReference type="ARBA" id="ARBA00022833"/>
    </source>
</evidence>
<dbReference type="AlphaFoldDB" id="N1QS42"/>
<dbReference type="Gene3D" id="3.30.40.10">
    <property type="entry name" value="Zinc/RING finger domain, C3HC4 (zinc finger)"/>
    <property type="match status" value="1"/>
</dbReference>
<dbReference type="SUPFAM" id="SSF57850">
    <property type="entry name" value="RING/U-box"/>
    <property type="match status" value="1"/>
</dbReference>
<dbReference type="PANTHER" id="PTHR46214">
    <property type="entry name" value="ZINC FINGER, RING-CH-TYPE"/>
    <property type="match status" value="1"/>
</dbReference>
<keyword evidence="3" id="KW-0862">Zinc</keyword>